<dbReference type="InterPro" id="IPR026265">
    <property type="entry name" value="LptC"/>
</dbReference>
<evidence type="ECO:0000313" key="8">
    <source>
        <dbReference type="Proteomes" id="UP001624684"/>
    </source>
</evidence>
<evidence type="ECO:0000256" key="4">
    <source>
        <dbReference type="ARBA" id="ARBA00022989"/>
    </source>
</evidence>
<keyword evidence="8" id="KW-1185">Reference proteome</keyword>
<evidence type="ECO:0000256" key="2">
    <source>
        <dbReference type="ARBA" id="ARBA00022519"/>
    </source>
</evidence>
<keyword evidence="3 6" id="KW-0812">Transmembrane</keyword>
<evidence type="ECO:0000256" key="1">
    <source>
        <dbReference type="ARBA" id="ARBA00022475"/>
    </source>
</evidence>
<dbReference type="Proteomes" id="UP001624684">
    <property type="component" value="Unassembled WGS sequence"/>
</dbReference>
<name>A0ABW8U4P3_9GAMM</name>
<keyword evidence="1" id="KW-1003">Cell membrane</keyword>
<dbReference type="InterPro" id="IPR052363">
    <property type="entry name" value="LPS_export_LptC"/>
</dbReference>
<feature type="transmembrane region" description="Helical" evidence="6">
    <location>
        <begin position="5"/>
        <end position="22"/>
    </location>
</feature>
<dbReference type="RefSeq" id="WP_249097372.1">
    <property type="nucleotide sequence ID" value="NZ_JAMBAQ010000001.1"/>
</dbReference>
<dbReference type="Pfam" id="PF06835">
    <property type="entry name" value="LptC"/>
    <property type="match status" value="1"/>
</dbReference>
<comment type="caution">
    <text evidence="7">The sequence shown here is derived from an EMBL/GenBank/DDBJ whole genome shotgun (WGS) entry which is preliminary data.</text>
</comment>
<evidence type="ECO:0000256" key="3">
    <source>
        <dbReference type="ARBA" id="ARBA00022692"/>
    </source>
</evidence>
<gene>
    <name evidence="7" type="primary">lptC</name>
    <name evidence="7" type="ORF">ACJHVH_00955</name>
</gene>
<reference evidence="7 8" key="1">
    <citation type="submission" date="2024-11" db="EMBL/GenBank/DDBJ databases">
        <title>First Report of Moraxella oculi in Brazil in an Infectious Bovine Keratoconjunctivitis Outbreak.</title>
        <authorList>
            <person name="Carvalho C.V."/>
            <person name="Domingues R."/>
            <person name="Coutinho C."/>
            <person name="Honorio N.T.B.S."/>
            <person name="Faza D.R.L.R."/>
            <person name="Carvalho W.A."/>
            <person name="Machado A.B.F."/>
            <person name="Martins M.F."/>
            <person name="Gaspar E.B."/>
        </authorList>
    </citation>
    <scope>NUCLEOTIDE SEQUENCE [LARGE SCALE GENOMIC DNA]</scope>
    <source>
        <strain evidence="7 8">2117LE</strain>
    </source>
</reference>
<keyword evidence="2" id="KW-0997">Cell inner membrane</keyword>
<sequence>MNIRILSILGVMAMMVLAWFFYQEDTKIEPTIPTNTDVAYEVTQIKAVQTNETTGEVEYTLTADSLTQNSAGEDEMEKAVLNWQPPMGETYVITANRAKLNQETGDLEVFDGFVLTREATADKPKMVFEGSRLFGNTKTRQLSSDEPLSVKSGQDDFQAKAMRANLNTGEYEFDQIQMLYHAAWRQDQPLF</sequence>
<dbReference type="PANTHER" id="PTHR37481">
    <property type="entry name" value="LIPOPOLYSACCHARIDE EXPORT SYSTEM PROTEIN LPTC"/>
    <property type="match status" value="1"/>
</dbReference>
<dbReference type="InterPro" id="IPR010664">
    <property type="entry name" value="LipoPS_assembly_LptC-rel"/>
</dbReference>
<proteinExistence type="predicted"/>
<dbReference type="NCBIfam" id="TIGR04409">
    <property type="entry name" value="LptC_YrbK"/>
    <property type="match status" value="1"/>
</dbReference>
<keyword evidence="5 6" id="KW-0472">Membrane</keyword>
<accession>A0ABW8U4P3</accession>
<evidence type="ECO:0000256" key="6">
    <source>
        <dbReference type="SAM" id="Phobius"/>
    </source>
</evidence>
<evidence type="ECO:0000313" key="7">
    <source>
        <dbReference type="EMBL" id="MFL1731573.1"/>
    </source>
</evidence>
<protein>
    <submittedName>
        <fullName evidence="7">LPS export ABC transporter periplasmic protein LptC</fullName>
    </submittedName>
</protein>
<keyword evidence="4 6" id="KW-1133">Transmembrane helix</keyword>
<evidence type="ECO:0000256" key="5">
    <source>
        <dbReference type="ARBA" id="ARBA00023136"/>
    </source>
</evidence>
<dbReference type="EMBL" id="JBJJXE010000001">
    <property type="protein sequence ID" value="MFL1731573.1"/>
    <property type="molecule type" value="Genomic_DNA"/>
</dbReference>
<organism evidence="7 8">
    <name type="scientific">Moraxella oculi</name>
    <dbReference type="NCBI Taxonomy" id="2940516"/>
    <lineage>
        <taxon>Bacteria</taxon>
        <taxon>Pseudomonadati</taxon>
        <taxon>Pseudomonadota</taxon>
        <taxon>Gammaproteobacteria</taxon>
        <taxon>Moraxellales</taxon>
        <taxon>Moraxellaceae</taxon>
        <taxon>Moraxella</taxon>
    </lineage>
</organism>
<dbReference type="Gene3D" id="2.60.450.10">
    <property type="entry name" value="Lipopolysaccharide (LPS) transport protein A like domain"/>
    <property type="match status" value="1"/>
</dbReference>
<dbReference type="PANTHER" id="PTHR37481:SF1">
    <property type="entry name" value="LIPOPOLYSACCHARIDE EXPORT SYSTEM PROTEIN LPTC"/>
    <property type="match status" value="1"/>
</dbReference>